<evidence type="ECO:0000313" key="8">
    <source>
        <dbReference type="EMBL" id="HGK63413.1"/>
    </source>
</evidence>
<evidence type="ECO:0000256" key="6">
    <source>
        <dbReference type="ARBA" id="ARBA00022833"/>
    </source>
</evidence>
<proteinExistence type="inferred from homology"/>
<keyword evidence="7" id="KW-0963">Cytoplasm</keyword>
<evidence type="ECO:0000256" key="4">
    <source>
        <dbReference type="ARBA" id="ARBA00022759"/>
    </source>
</evidence>
<dbReference type="NCBIfam" id="TIGR00043">
    <property type="entry name" value="rRNA maturation RNase YbeY"/>
    <property type="match status" value="1"/>
</dbReference>
<name>A0A7V3ZUP4_UNCW3</name>
<dbReference type="GO" id="GO:0008270">
    <property type="term" value="F:zinc ion binding"/>
    <property type="evidence" value="ECO:0007669"/>
    <property type="project" value="UniProtKB-UniRule"/>
</dbReference>
<dbReference type="GO" id="GO:0006364">
    <property type="term" value="P:rRNA processing"/>
    <property type="evidence" value="ECO:0007669"/>
    <property type="project" value="UniProtKB-UniRule"/>
</dbReference>
<evidence type="ECO:0000256" key="5">
    <source>
        <dbReference type="ARBA" id="ARBA00022801"/>
    </source>
</evidence>
<sequence length="145" mass="17201">MIKAMLPGRPLSQKLLKPTKKKVKVNIFGIKNGKLKKEITKLINQILKKEKIKTKELNLIICDDEFIKKLNRKFLKRNYPTDVLAFNFDKDFLGEIYVSKDQALKQAKEDKVKYTYRLKYLILHGLFHLLSYSHSEMERLIVKYL</sequence>
<keyword evidence="3 7" id="KW-0479">Metal-binding</keyword>
<keyword evidence="4 7" id="KW-0255">Endonuclease</keyword>
<dbReference type="EC" id="3.1.-.-" evidence="7"/>
<dbReference type="GO" id="GO:0004521">
    <property type="term" value="F:RNA endonuclease activity"/>
    <property type="evidence" value="ECO:0007669"/>
    <property type="project" value="UniProtKB-UniRule"/>
</dbReference>
<dbReference type="GO" id="GO:0004222">
    <property type="term" value="F:metalloendopeptidase activity"/>
    <property type="evidence" value="ECO:0007669"/>
    <property type="project" value="InterPro"/>
</dbReference>
<comment type="similarity">
    <text evidence="1 7">Belongs to the endoribonuclease YbeY family.</text>
</comment>
<accession>A0A7V3ZUP4</accession>
<dbReference type="EMBL" id="DTDR01000061">
    <property type="protein sequence ID" value="HGK63413.1"/>
    <property type="molecule type" value="Genomic_DNA"/>
</dbReference>
<comment type="subcellular location">
    <subcellularLocation>
        <location evidence="7">Cytoplasm</location>
    </subcellularLocation>
</comment>
<keyword evidence="2 7" id="KW-0540">Nuclease</keyword>
<evidence type="ECO:0000256" key="2">
    <source>
        <dbReference type="ARBA" id="ARBA00022722"/>
    </source>
</evidence>
<dbReference type="InterPro" id="IPR002036">
    <property type="entry name" value="YbeY"/>
</dbReference>
<keyword evidence="6 7" id="KW-0862">Zinc</keyword>
<dbReference type="SUPFAM" id="SSF55486">
    <property type="entry name" value="Metalloproteases ('zincins'), catalytic domain"/>
    <property type="match status" value="1"/>
</dbReference>
<dbReference type="HAMAP" id="MF_00009">
    <property type="entry name" value="Endoribonucl_YbeY"/>
    <property type="match status" value="1"/>
</dbReference>
<dbReference type="PANTHER" id="PTHR46986">
    <property type="entry name" value="ENDORIBONUCLEASE YBEY, CHLOROPLASTIC"/>
    <property type="match status" value="1"/>
</dbReference>
<feature type="binding site" evidence="7">
    <location>
        <position position="134"/>
    </location>
    <ligand>
        <name>Zn(2+)</name>
        <dbReference type="ChEBI" id="CHEBI:29105"/>
        <note>catalytic</note>
    </ligand>
</feature>
<organism evidence="8">
    <name type="scientific">candidate division WOR-3 bacterium</name>
    <dbReference type="NCBI Taxonomy" id="2052148"/>
    <lineage>
        <taxon>Bacteria</taxon>
        <taxon>Bacteria division WOR-3</taxon>
    </lineage>
</organism>
<comment type="function">
    <text evidence="7">Single strand-specific metallo-endoribonuclease involved in late-stage 70S ribosome quality control and in maturation of the 3' terminus of the 16S rRNA.</text>
</comment>
<keyword evidence="7" id="KW-0698">rRNA processing</keyword>
<evidence type="ECO:0000256" key="3">
    <source>
        <dbReference type="ARBA" id="ARBA00022723"/>
    </source>
</evidence>
<protein>
    <recommendedName>
        <fullName evidence="7">Endoribonuclease YbeY</fullName>
        <ecNumber evidence="7">3.1.-.-</ecNumber>
    </recommendedName>
</protein>
<comment type="cofactor">
    <cofactor evidence="7">
        <name>Zn(2+)</name>
        <dbReference type="ChEBI" id="CHEBI:29105"/>
    </cofactor>
    <text evidence="7">Binds 1 zinc ion.</text>
</comment>
<comment type="caution">
    <text evidence="8">The sequence shown here is derived from an EMBL/GenBank/DDBJ whole genome shotgun (WGS) entry which is preliminary data.</text>
</comment>
<dbReference type="InterPro" id="IPR023091">
    <property type="entry name" value="MetalPrtase_cat_dom_sf_prd"/>
</dbReference>
<feature type="binding site" evidence="7">
    <location>
        <position position="128"/>
    </location>
    <ligand>
        <name>Zn(2+)</name>
        <dbReference type="ChEBI" id="CHEBI:29105"/>
        <note>catalytic</note>
    </ligand>
</feature>
<evidence type="ECO:0000256" key="7">
    <source>
        <dbReference type="HAMAP-Rule" id="MF_00009"/>
    </source>
</evidence>
<dbReference type="PANTHER" id="PTHR46986:SF1">
    <property type="entry name" value="ENDORIBONUCLEASE YBEY, CHLOROPLASTIC"/>
    <property type="match status" value="1"/>
</dbReference>
<dbReference type="GO" id="GO:0005737">
    <property type="term" value="C:cytoplasm"/>
    <property type="evidence" value="ECO:0007669"/>
    <property type="project" value="UniProtKB-SubCell"/>
</dbReference>
<feature type="binding site" evidence="7">
    <location>
        <position position="124"/>
    </location>
    <ligand>
        <name>Zn(2+)</name>
        <dbReference type="ChEBI" id="CHEBI:29105"/>
        <note>catalytic</note>
    </ligand>
</feature>
<dbReference type="Pfam" id="PF02130">
    <property type="entry name" value="YbeY"/>
    <property type="match status" value="1"/>
</dbReference>
<gene>
    <name evidence="7 8" type="primary">ybeY</name>
    <name evidence="8" type="ORF">ENU74_02290</name>
</gene>
<reference evidence="8" key="1">
    <citation type="journal article" date="2020" name="mSystems">
        <title>Genome- and Community-Level Interaction Insights into Carbon Utilization and Element Cycling Functions of Hydrothermarchaeota in Hydrothermal Sediment.</title>
        <authorList>
            <person name="Zhou Z."/>
            <person name="Liu Y."/>
            <person name="Xu W."/>
            <person name="Pan J."/>
            <person name="Luo Z.H."/>
            <person name="Li M."/>
        </authorList>
    </citation>
    <scope>NUCLEOTIDE SEQUENCE [LARGE SCALE GENOMIC DNA]</scope>
    <source>
        <strain evidence="8">SpSt-697</strain>
    </source>
</reference>
<dbReference type="AlphaFoldDB" id="A0A7V3ZUP4"/>
<keyword evidence="5 7" id="KW-0378">Hydrolase</keyword>
<keyword evidence="7" id="KW-0690">Ribosome biogenesis</keyword>
<evidence type="ECO:0000256" key="1">
    <source>
        <dbReference type="ARBA" id="ARBA00010875"/>
    </source>
</evidence>
<dbReference type="Gene3D" id="3.40.390.30">
    <property type="entry name" value="Metalloproteases ('zincins'), catalytic domain"/>
    <property type="match status" value="1"/>
</dbReference>